<sequence length="183" mass="21002">MHVDNEEVYPNRLVTTRTVEIGGLTKAQLIQKLKQSDIRMNEYAERLLTDDRFTTSDTRYSLQTVEVTVGDLGFRDGATTDQIYQRAAEFGLALCPLELGPYIRLQYADQPEGDSGDGVQRNQAPSGSITIASRRLTDDDDFPKGFYLRRMNDALWLRGYRADHLHVWNPYDHFIFVKPEPRS</sequence>
<organism evidence="2 3">
    <name type="scientific">Paenibacillus campinasensis</name>
    <dbReference type="NCBI Taxonomy" id="66347"/>
    <lineage>
        <taxon>Bacteria</taxon>
        <taxon>Bacillati</taxon>
        <taxon>Bacillota</taxon>
        <taxon>Bacilli</taxon>
        <taxon>Bacillales</taxon>
        <taxon>Paenibacillaceae</taxon>
        <taxon>Paenibacillus</taxon>
    </lineage>
</organism>
<protein>
    <submittedName>
        <fullName evidence="2">Helicase</fullName>
    </submittedName>
</protein>
<feature type="compositionally biased region" description="Polar residues" evidence="1">
    <location>
        <begin position="120"/>
        <end position="129"/>
    </location>
</feature>
<evidence type="ECO:0000313" key="3">
    <source>
        <dbReference type="Proteomes" id="UP000215596"/>
    </source>
</evidence>
<accession>A0A268EHR2</accession>
<dbReference type="EMBL" id="NPBY01000077">
    <property type="protein sequence ID" value="PAD72614.1"/>
    <property type="molecule type" value="Genomic_DNA"/>
</dbReference>
<dbReference type="Proteomes" id="UP000215596">
    <property type="component" value="Unassembled WGS sequence"/>
</dbReference>
<keyword evidence="2" id="KW-0547">Nucleotide-binding</keyword>
<reference evidence="2 3" key="1">
    <citation type="submission" date="2017-07" db="EMBL/GenBank/DDBJ databases">
        <title>Isolation and whole genome analysis of endospore-forming bacteria from heroin.</title>
        <authorList>
            <person name="Kalinowski J."/>
            <person name="Ahrens B."/>
            <person name="Al-Dilaimi A."/>
            <person name="Winkler A."/>
            <person name="Wibberg D."/>
            <person name="Schleenbecker U."/>
            <person name="Ruckert C."/>
            <person name="Wolfel R."/>
            <person name="Grass G."/>
        </authorList>
    </citation>
    <scope>NUCLEOTIDE SEQUENCE [LARGE SCALE GENOMIC DNA]</scope>
    <source>
        <strain evidence="2 3">7537-G1</strain>
    </source>
</reference>
<dbReference type="GO" id="GO:0004386">
    <property type="term" value="F:helicase activity"/>
    <property type="evidence" value="ECO:0007669"/>
    <property type="project" value="UniProtKB-KW"/>
</dbReference>
<comment type="caution">
    <text evidence="2">The sequence shown here is derived from an EMBL/GenBank/DDBJ whole genome shotgun (WGS) entry which is preliminary data.</text>
</comment>
<keyword evidence="2" id="KW-0378">Hydrolase</keyword>
<name>A0A268EHR2_9BACL</name>
<evidence type="ECO:0000313" key="2">
    <source>
        <dbReference type="EMBL" id="PAD72614.1"/>
    </source>
</evidence>
<keyword evidence="2" id="KW-0067">ATP-binding</keyword>
<feature type="region of interest" description="Disordered" evidence="1">
    <location>
        <begin position="110"/>
        <end position="129"/>
    </location>
</feature>
<dbReference type="AlphaFoldDB" id="A0A268EHR2"/>
<dbReference type="RefSeq" id="WP_095267490.1">
    <property type="nucleotide sequence ID" value="NZ_NPBY01000077.1"/>
</dbReference>
<proteinExistence type="predicted"/>
<keyword evidence="2" id="KW-0347">Helicase</keyword>
<dbReference type="OrthoDB" id="8246499at2"/>
<gene>
    <name evidence="2" type="ORF">CHH67_21795</name>
</gene>
<evidence type="ECO:0000256" key="1">
    <source>
        <dbReference type="SAM" id="MobiDB-lite"/>
    </source>
</evidence>